<proteinExistence type="predicted"/>
<accession>A0AAV2FQV7</accession>
<reference evidence="1 2" key="1">
    <citation type="submission" date="2024-04" db="EMBL/GenBank/DDBJ databases">
        <authorList>
            <person name="Fracassetti M."/>
        </authorList>
    </citation>
    <scope>NUCLEOTIDE SEQUENCE [LARGE SCALE GENOMIC DNA]</scope>
</reference>
<evidence type="ECO:0000313" key="1">
    <source>
        <dbReference type="EMBL" id="CAL1400725.1"/>
    </source>
</evidence>
<dbReference type="AlphaFoldDB" id="A0AAV2FQV7"/>
<keyword evidence="2" id="KW-1185">Reference proteome</keyword>
<name>A0AAV2FQV7_9ROSI</name>
<gene>
    <name evidence="1" type="ORF">LTRI10_LOCUS40835</name>
</gene>
<sequence length="114" mass="12130">MATAKILGLRCPVLPHVIMGMRVGWTRGRGEVVKRGRMGMGLGSDNLVGGGLVGLVGGGGSGEGVGFLVCWGAVRRVAKRLRNEEMGWANREKHMGNWAEAQGKVMVAGEVEWD</sequence>
<protein>
    <submittedName>
        <fullName evidence="1">Uncharacterized protein</fullName>
    </submittedName>
</protein>
<evidence type="ECO:0000313" key="2">
    <source>
        <dbReference type="Proteomes" id="UP001497516"/>
    </source>
</evidence>
<dbReference type="EMBL" id="OZ034820">
    <property type="protein sequence ID" value="CAL1400725.1"/>
    <property type="molecule type" value="Genomic_DNA"/>
</dbReference>
<dbReference type="Proteomes" id="UP001497516">
    <property type="component" value="Chromosome 7"/>
</dbReference>
<organism evidence="1 2">
    <name type="scientific">Linum trigynum</name>
    <dbReference type="NCBI Taxonomy" id="586398"/>
    <lineage>
        <taxon>Eukaryota</taxon>
        <taxon>Viridiplantae</taxon>
        <taxon>Streptophyta</taxon>
        <taxon>Embryophyta</taxon>
        <taxon>Tracheophyta</taxon>
        <taxon>Spermatophyta</taxon>
        <taxon>Magnoliopsida</taxon>
        <taxon>eudicotyledons</taxon>
        <taxon>Gunneridae</taxon>
        <taxon>Pentapetalae</taxon>
        <taxon>rosids</taxon>
        <taxon>fabids</taxon>
        <taxon>Malpighiales</taxon>
        <taxon>Linaceae</taxon>
        <taxon>Linum</taxon>
    </lineage>
</organism>